<reference evidence="1" key="1">
    <citation type="submission" date="2021-01" db="EMBL/GenBank/DDBJ databases">
        <authorList>
            <consortium name="Genoscope - CEA"/>
            <person name="William W."/>
        </authorList>
    </citation>
    <scope>NUCLEOTIDE SEQUENCE</scope>
</reference>
<comment type="caution">
    <text evidence="1">The sequence shown here is derived from an EMBL/GenBank/DDBJ whole genome shotgun (WGS) entry which is preliminary data.</text>
</comment>
<proteinExistence type="predicted"/>
<accession>A0A8S1MH86</accession>
<dbReference type="Proteomes" id="UP000692954">
    <property type="component" value="Unassembled WGS sequence"/>
</dbReference>
<dbReference type="OrthoDB" id="299520at2759"/>
<evidence type="ECO:0000313" key="1">
    <source>
        <dbReference type="EMBL" id="CAD8077033.1"/>
    </source>
</evidence>
<organism evidence="1 2">
    <name type="scientific">Paramecium sonneborni</name>
    <dbReference type="NCBI Taxonomy" id="65129"/>
    <lineage>
        <taxon>Eukaryota</taxon>
        <taxon>Sar</taxon>
        <taxon>Alveolata</taxon>
        <taxon>Ciliophora</taxon>
        <taxon>Intramacronucleata</taxon>
        <taxon>Oligohymenophorea</taxon>
        <taxon>Peniculida</taxon>
        <taxon>Parameciidae</taxon>
        <taxon>Paramecium</taxon>
    </lineage>
</organism>
<protein>
    <submittedName>
        <fullName evidence="1">Uncharacterized protein</fullName>
    </submittedName>
</protein>
<evidence type="ECO:0000313" key="2">
    <source>
        <dbReference type="Proteomes" id="UP000692954"/>
    </source>
</evidence>
<name>A0A8S1MH86_9CILI</name>
<dbReference type="EMBL" id="CAJJDN010000035">
    <property type="protein sequence ID" value="CAD8077033.1"/>
    <property type="molecule type" value="Genomic_DNA"/>
</dbReference>
<dbReference type="AlphaFoldDB" id="A0A8S1MH86"/>
<keyword evidence="2" id="KW-1185">Reference proteome</keyword>
<gene>
    <name evidence="1" type="ORF">PSON_ATCC_30995.1.T0350293</name>
</gene>
<sequence>MQYSLFLIQTDFKATMGCTVQKQKNKMPTLGLSIQETEIRCKEQPLTPETVEMSSPRQQNIIIIKKLIASSSLSVDQMIKPSLKKSSLSTLSRSRRS</sequence>